<dbReference type="STRING" id="1189619.pgond44_01335"/>
<evidence type="ECO:0000313" key="3">
    <source>
        <dbReference type="EMBL" id="EMY82722.1"/>
    </source>
</evidence>
<dbReference type="AlphaFoldDB" id="N1WZW7"/>
<evidence type="ECO:0008006" key="5">
    <source>
        <dbReference type="Google" id="ProtNLM"/>
    </source>
</evidence>
<evidence type="ECO:0000256" key="2">
    <source>
        <dbReference type="SAM" id="Phobius"/>
    </source>
</evidence>
<dbReference type="PATRIC" id="fig|1189619.4.peg.279"/>
<reference evidence="3 4" key="1">
    <citation type="journal article" date="2014" name="Genome Biol. Evol.">
        <title>Extensive gene acquisition in the extremely psychrophilic bacterial species Psychroflexus torquis and the link to sea-ice ecosystem specialism.</title>
        <authorList>
            <person name="Feng S."/>
            <person name="Powell S.M."/>
            <person name="Wilson R."/>
            <person name="Bowman J.P."/>
        </authorList>
    </citation>
    <scope>NUCLEOTIDE SEQUENCE [LARGE SCALE GENOMIC DNA]</scope>
    <source>
        <strain evidence="3 4">ACAM 44</strain>
    </source>
</reference>
<proteinExistence type="predicted"/>
<keyword evidence="2" id="KW-0812">Transmembrane</keyword>
<feature type="region of interest" description="Disordered" evidence="1">
    <location>
        <begin position="57"/>
        <end position="102"/>
    </location>
</feature>
<comment type="caution">
    <text evidence="3">The sequence shown here is derived from an EMBL/GenBank/DDBJ whole genome shotgun (WGS) entry which is preliminary data.</text>
</comment>
<feature type="compositionally biased region" description="Low complexity" evidence="1">
    <location>
        <begin position="64"/>
        <end position="102"/>
    </location>
</feature>
<keyword evidence="2" id="KW-0472">Membrane</keyword>
<keyword evidence="2" id="KW-1133">Transmembrane helix</keyword>
<accession>N1WZW7</accession>
<dbReference type="Proteomes" id="UP000012317">
    <property type="component" value="Unassembled WGS sequence"/>
</dbReference>
<name>N1WZW7_9FLAO</name>
<evidence type="ECO:0000256" key="1">
    <source>
        <dbReference type="SAM" id="MobiDB-lite"/>
    </source>
</evidence>
<gene>
    <name evidence="3" type="ORF">pgond44_01335</name>
</gene>
<keyword evidence="4" id="KW-1185">Reference proteome</keyword>
<organism evidence="3 4">
    <name type="scientific">Psychroflexus gondwanensis ACAM 44</name>
    <dbReference type="NCBI Taxonomy" id="1189619"/>
    <lineage>
        <taxon>Bacteria</taxon>
        <taxon>Pseudomonadati</taxon>
        <taxon>Bacteroidota</taxon>
        <taxon>Flavobacteriia</taxon>
        <taxon>Flavobacteriales</taxon>
        <taxon>Flavobacteriaceae</taxon>
        <taxon>Psychroflexus</taxon>
    </lineage>
</organism>
<evidence type="ECO:0000313" key="4">
    <source>
        <dbReference type="Proteomes" id="UP000012317"/>
    </source>
</evidence>
<protein>
    <recommendedName>
        <fullName evidence="5">DUF3761 domain-containing protein</fullName>
    </recommendedName>
</protein>
<dbReference type="EMBL" id="APLF01000001">
    <property type="protein sequence ID" value="EMY82722.1"/>
    <property type="molecule type" value="Genomic_DNA"/>
</dbReference>
<sequence length="142" mass="16189">MIWVIRIILLAILVAIIRNWPKTSVFIAFVILIIYINSDDKQADRIETNKIENVQNPNNLNKLQTNSNSIYNNNTYQSNENNNTRNRTNYKPSKTNSNSYKNYNSEKTKVRVGAVCRDGTTSTATGRGACSHHGGVAYWLYE</sequence>
<dbReference type="RefSeq" id="WP_003435107.1">
    <property type="nucleotide sequence ID" value="NZ_APLF01000001.1"/>
</dbReference>
<dbReference type="eggNOG" id="ENOG502ZH6X">
    <property type="taxonomic scope" value="Bacteria"/>
</dbReference>
<feature type="transmembrane region" description="Helical" evidence="2">
    <location>
        <begin position="7"/>
        <end position="36"/>
    </location>
</feature>